<sequence length="246" mass="26834">MLSHRQLQKDLSATDQPPIGSCECAGRLTGAIRPLAAQIKMDIRSRHRISVATLWSPIQAASSMRLTVDANKFGLFAFMAVLMLATVSSAAEDIVAIRQADMKAMAAAAKTISGMFKDSTTYKASEFKWAADTIRDRSGGVLSAHFASEADSRQSKAGPNILRERDRFDRIANDLRDYAVALDAAAQQNPGPMTASMRMKPGEAMGGGPFGTHIRNEHELSTMAAEHAFHLMLQTCTTCHTRFRME</sequence>
<dbReference type="GO" id="GO:0020037">
    <property type="term" value="F:heme binding"/>
    <property type="evidence" value="ECO:0007669"/>
    <property type="project" value="InterPro"/>
</dbReference>
<feature type="transmembrane region" description="Helical" evidence="1">
    <location>
        <begin position="73"/>
        <end position="91"/>
    </location>
</feature>
<organism evidence="2 3">
    <name type="scientific">Rhizobium leguminosarum</name>
    <dbReference type="NCBI Taxonomy" id="384"/>
    <lineage>
        <taxon>Bacteria</taxon>
        <taxon>Pseudomonadati</taxon>
        <taxon>Pseudomonadota</taxon>
        <taxon>Alphaproteobacteria</taxon>
        <taxon>Hyphomicrobiales</taxon>
        <taxon>Rhizobiaceae</taxon>
        <taxon>Rhizobium/Agrobacterium group</taxon>
        <taxon>Rhizobium</taxon>
    </lineage>
</organism>
<dbReference type="InterPro" id="IPR002321">
    <property type="entry name" value="Cyt_c_II"/>
</dbReference>
<keyword evidence="1" id="KW-0472">Membrane</keyword>
<dbReference type="EMBL" id="JACIGO010000002">
    <property type="protein sequence ID" value="MBB4290418.1"/>
    <property type="molecule type" value="Genomic_DNA"/>
</dbReference>
<evidence type="ECO:0000256" key="1">
    <source>
        <dbReference type="SAM" id="Phobius"/>
    </source>
</evidence>
<dbReference type="GO" id="GO:0009055">
    <property type="term" value="F:electron transfer activity"/>
    <property type="evidence" value="ECO:0007669"/>
    <property type="project" value="InterPro"/>
</dbReference>
<dbReference type="AlphaFoldDB" id="A0AAE2MIX6"/>
<keyword evidence="1" id="KW-1133">Transmembrane helix</keyword>
<protein>
    <submittedName>
        <fullName evidence="2">Cytochrome c556</fullName>
    </submittedName>
</protein>
<comment type="caution">
    <text evidence="2">The sequence shown here is derived from an EMBL/GenBank/DDBJ whole genome shotgun (WGS) entry which is preliminary data.</text>
</comment>
<dbReference type="Proteomes" id="UP000538507">
    <property type="component" value="Unassembled WGS sequence"/>
</dbReference>
<dbReference type="Pfam" id="PF01322">
    <property type="entry name" value="Cytochrom_C_2"/>
    <property type="match status" value="1"/>
</dbReference>
<keyword evidence="1" id="KW-0812">Transmembrane</keyword>
<dbReference type="GO" id="GO:0022900">
    <property type="term" value="P:electron transport chain"/>
    <property type="evidence" value="ECO:0007669"/>
    <property type="project" value="InterPro"/>
</dbReference>
<proteinExistence type="predicted"/>
<gene>
    <name evidence="2" type="ORF">GGE16_002458</name>
</gene>
<dbReference type="InterPro" id="IPR010980">
    <property type="entry name" value="Cyt_c/b562"/>
</dbReference>
<reference evidence="2 3" key="1">
    <citation type="submission" date="2020-08" db="EMBL/GenBank/DDBJ databases">
        <title>Genomic Encyclopedia of Type Strains, Phase IV (KMG-V): Genome sequencing to study the core and pangenomes of soil and plant-associated prokaryotes.</title>
        <authorList>
            <person name="Whitman W."/>
        </authorList>
    </citation>
    <scope>NUCLEOTIDE SEQUENCE [LARGE SCALE GENOMIC DNA]</scope>
    <source>
        <strain evidence="2 3">SEMIA 415</strain>
    </source>
</reference>
<dbReference type="PROSITE" id="PS51009">
    <property type="entry name" value="CYTCII"/>
    <property type="match status" value="1"/>
</dbReference>
<dbReference type="Gene3D" id="1.20.120.10">
    <property type="entry name" value="Cytochrome c/b562"/>
    <property type="match status" value="1"/>
</dbReference>
<name>A0AAE2MIX6_RHILE</name>
<evidence type="ECO:0000313" key="2">
    <source>
        <dbReference type="EMBL" id="MBB4290418.1"/>
    </source>
</evidence>
<evidence type="ECO:0000313" key="3">
    <source>
        <dbReference type="Proteomes" id="UP000538507"/>
    </source>
</evidence>
<dbReference type="SUPFAM" id="SSF47175">
    <property type="entry name" value="Cytochromes"/>
    <property type="match status" value="1"/>
</dbReference>
<dbReference type="GO" id="GO:0005506">
    <property type="term" value="F:iron ion binding"/>
    <property type="evidence" value="ECO:0007669"/>
    <property type="project" value="InterPro"/>
</dbReference>
<accession>A0AAE2MIX6</accession>